<organism evidence="2 3">
    <name type="scientific">Flavobacterium aurantiibacter</name>
    <dbReference type="NCBI Taxonomy" id="2023067"/>
    <lineage>
        <taxon>Bacteria</taxon>
        <taxon>Pseudomonadati</taxon>
        <taxon>Bacteroidota</taxon>
        <taxon>Flavobacteriia</taxon>
        <taxon>Flavobacteriales</taxon>
        <taxon>Flavobacteriaceae</taxon>
        <taxon>Flavobacterium</taxon>
    </lineage>
</organism>
<protein>
    <submittedName>
        <fullName evidence="2">Uncharacterized protein</fullName>
    </submittedName>
</protein>
<sequence length="104" mass="12303">MILPANIGETTNKINQNTILKLLNKGNCFDIELQHKENDILELHFTCKGHLEKDLTLNFYGDFLAYTFKFKKGKWKKDYYDPFKRDFAEVQKGKIVRPFSKQNN</sequence>
<proteinExistence type="predicted"/>
<dbReference type="EMBL" id="NOXX01000228">
    <property type="protein sequence ID" value="OYQ38469.1"/>
    <property type="molecule type" value="Genomic_DNA"/>
</dbReference>
<gene>
    <name evidence="2" type="ORF">CHX27_04790</name>
    <name evidence="1" type="ORF">CHX27_15035</name>
</gene>
<evidence type="ECO:0000313" key="3">
    <source>
        <dbReference type="Proteomes" id="UP000216035"/>
    </source>
</evidence>
<evidence type="ECO:0000313" key="2">
    <source>
        <dbReference type="EMBL" id="OYQ46156.1"/>
    </source>
</evidence>
<dbReference type="AlphaFoldDB" id="A0A255ZXJ0"/>
<evidence type="ECO:0000313" key="1">
    <source>
        <dbReference type="EMBL" id="OYQ38469.1"/>
    </source>
</evidence>
<keyword evidence="3" id="KW-1185">Reference proteome</keyword>
<dbReference type="EMBL" id="NOXX01000168">
    <property type="protein sequence ID" value="OYQ46156.1"/>
    <property type="molecule type" value="Genomic_DNA"/>
</dbReference>
<dbReference type="Proteomes" id="UP000216035">
    <property type="component" value="Unassembled WGS sequence"/>
</dbReference>
<accession>A0A255ZXJ0</accession>
<reference evidence="2 3" key="1">
    <citation type="submission" date="2017-07" db="EMBL/GenBank/DDBJ databases">
        <title>Flavobacterium cyanobacteriorum sp. nov., isolated from cyanobacterial aggregates in a eutrophic lake.</title>
        <authorList>
            <person name="Cai H."/>
        </authorList>
    </citation>
    <scope>NUCLEOTIDE SEQUENCE [LARGE SCALE GENOMIC DNA]</scope>
    <source>
        <strain evidence="2 3">TH167</strain>
    </source>
</reference>
<name>A0A255ZXJ0_9FLAO</name>
<comment type="caution">
    <text evidence="2">The sequence shown here is derived from an EMBL/GenBank/DDBJ whole genome shotgun (WGS) entry which is preliminary data.</text>
</comment>